<name>A0A2K8U8B4_9GAMM</name>
<keyword evidence="2" id="KW-0347">Helicase</keyword>
<dbReference type="OrthoDB" id="9763659at2"/>
<dbReference type="InterPro" id="IPR010285">
    <property type="entry name" value="DNA_helicase_pif1-like_DEAD"/>
</dbReference>
<feature type="domain" description="HRDC" evidence="1">
    <location>
        <begin position="621"/>
        <end position="704"/>
    </location>
</feature>
<dbReference type="SMART" id="SM00341">
    <property type="entry name" value="HRDC"/>
    <property type="match status" value="1"/>
</dbReference>
<dbReference type="InterPro" id="IPR003593">
    <property type="entry name" value="AAA+_ATPase"/>
</dbReference>
<keyword evidence="2" id="KW-0378">Hydrolase</keyword>
<dbReference type="Pfam" id="PF00570">
    <property type="entry name" value="HRDC"/>
    <property type="match status" value="1"/>
</dbReference>
<keyword evidence="3" id="KW-1185">Reference proteome</keyword>
<proteinExistence type="predicted"/>
<dbReference type="GO" id="GO:0006281">
    <property type="term" value="P:DNA repair"/>
    <property type="evidence" value="ECO:0007669"/>
    <property type="project" value="InterPro"/>
</dbReference>
<dbReference type="CDD" id="cd18809">
    <property type="entry name" value="SF1_C_RecD"/>
    <property type="match status" value="1"/>
</dbReference>
<evidence type="ECO:0000313" key="3">
    <source>
        <dbReference type="Proteomes" id="UP000232638"/>
    </source>
</evidence>
<dbReference type="SUPFAM" id="SSF47819">
    <property type="entry name" value="HRDC-like"/>
    <property type="match status" value="1"/>
</dbReference>
<dbReference type="Gene3D" id="2.30.30.940">
    <property type="match status" value="1"/>
</dbReference>
<dbReference type="GO" id="GO:0000723">
    <property type="term" value="P:telomere maintenance"/>
    <property type="evidence" value="ECO:0007669"/>
    <property type="project" value="InterPro"/>
</dbReference>
<dbReference type="EMBL" id="CP020370">
    <property type="protein sequence ID" value="AUB81848.1"/>
    <property type="molecule type" value="Genomic_DNA"/>
</dbReference>
<evidence type="ECO:0000259" key="1">
    <source>
        <dbReference type="PROSITE" id="PS50967"/>
    </source>
</evidence>
<dbReference type="InterPro" id="IPR044876">
    <property type="entry name" value="HRDC_dom_sf"/>
</dbReference>
<dbReference type="PANTHER" id="PTHR47642:SF7">
    <property type="entry name" value="ATP-DEPENDENT DNA HELICASE PIF1"/>
    <property type="match status" value="1"/>
</dbReference>
<dbReference type="KEGG" id="tsy:THSYN_13335"/>
<dbReference type="InterPro" id="IPR002121">
    <property type="entry name" value="HRDC_dom"/>
</dbReference>
<dbReference type="RefSeq" id="WP_100919602.1">
    <property type="nucleotide sequence ID" value="NZ_CP020370.1"/>
</dbReference>
<sequence>MPNPQLQLAQDLIRGTDLSVFLTGKAGTGKTTFLHRLKADLPKRTVVTAPTGVAAINAGGVTLHSFFQLPFGPFVPGGEVQRQAAERRLSRQKRELVQGLDLLIIDEISMVRCDLLDAVDFVLRRERRSERPFGGVQLLMIGDLHQLAPVVPGQDWAILREFYESAYFFGSRALQATEVVPIELEHIYRQSDADFIALLNCVRDNRLDDATLERLNSRYLPGFQPGEAAGYITLTTHNQGADRINETHLDALAAKSFTFAANIQGDYPAHSFPTAEKLTLKQGAQVMFVRNDGAPEKRYFNGKIGTVTHLGRERVVVRCPDEEDAIEVEPVTWDNIQYRLDDETKAITEEVIGRFTQYPLRLAWAITIHKSQGLTFERAIVEAGAAFSHGQVYVALSRCKTFEGLVLGTPIPRRAVMTDRVVADYVTEATRYPPTQDRIDQARSAYQQRLLLECWDFDELGARLRRLLGLLRDHRQVIDANGMEVIDALERQTHEAVVAVAAKFRGQLRSLFREDRTPEDDERVQERLRKASAWFSEHLQQGLCPWLAAFSFGTDNKALRKSLGQAVDDLRQELALKTAGVASCREGFATAAHLGALAKARIDAEPKGPPTGQGFAPRPGAAEDSGLLGALRRWRDQKAAEEERAGLERYRVLTRAVLRQIAATLPQDPKTLAAVKGLGKPSVARYGPEILGLVADWCRGQGIEAATADDAAQDDTKLISYRLYQEGLSIEGIAGRRSLQPNTIAGHLAHYIRSGELAVTDFIDEEKIARISAVLAQTGPEERGLVKQRLGDDCSYGEIKMVQAHLARAR</sequence>
<dbReference type="PROSITE" id="PS50967">
    <property type="entry name" value="HRDC"/>
    <property type="match status" value="1"/>
</dbReference>
<protein>
    <submittedName>
        <fullName evidence="2">Helicase</fullName>
    </submittedName>
</protein>
<dbReference type="Gene3D" id="1.10.150.80">
    <property type="entry name" value="HRDC domain"/>
    <property type="match status" value="1"/>
</dbReference>
<dbReference type="Gene3D" id="3.40.50.300">
    <property type="entry name" value="P-loop containing nucleotide triphosphate hydrolases"/>
    <property type="match status" value="1"/>
</dbReference>
<dbReference type="InterPro" id="IPR051055">
    <property type="entry name" value="PIF1_helicase"/>
</dbReference>
<reference evidence="2 3" key="1">
    <citation type="submission" date="2017-03" db="EMBL/GenBank/DDBJ databases">
        <title>Complete genome sequence of Candidatus 'Thiodictyon syntrophicum' sp. nov. strain Cad16T, a photolithoautotroph purple sulfur bacterium isolated from an alpine meromictic lake.</title>
        <authorList>
            <person name="Luedin S.M."/>
            <person name="Pothier J.F."/>
            <person name="Danza F."/>
            <person name="Storelli N."/>
            <person name="Wittwer M."/>
            <person name="Tonolla M."/>
        </authorList>
    </citation>
    <scope>NUCLEOTIDE SEQUENCE [LARGE SCALE GENOMIC DNA]</scope>
    <source>
        <strain evidence="2 3">Cad16T</strain>
    </source>
</reference>
<dbReference type="GO" id="GO:0003676">
    <property type="term" value="F:nucleic acid binding"/>
    <property type="evidence" value="ECO:0007669"/>
    <property type="project" value="InterPro"/>
</dbReference>
<dbReference type="InterPro" id="IPR027417">
    <property type="entry name" value="P-loop_NTPase"/>
</dbReference>
<dbReference type="Pfam" id="PF05970">
    <property type="entry name" value="PIF1"/>
    <property type="match status" value="1"/>
</dbReference>
<dbReference type="GO" id="GO:0000166">
    <property type="term" value="F:nucleotide binding"/>
    <property type="evidence" value="ECO:0007669"/>
    <property type="project" value="InterPro"/>
</dbReference>
<dbReference type="PANTHER" id="PTHR47642">
    <property type="entry name" value="ATP-DEPENDENT DNA HELICASE"/>
    <property type="match status" value="1"/>
</dbReference>
<dbReference type="SMART" id="SM00382">
    <property type="entry name" value="AAA"/>
    <property type="match status" value="1"/>
</dbReference>
<dbReference type="GO" id="GO:0003678">
    <property type="term" value="F:DNA helicase activity"/>
    <property type="evidence" value="ECO:0007669"/>
    <property type="project" value="InterPro"/>
</dbReference>
<dbReference type="FunFam" id="3.40.50.300:FF:001498">
    <property type="entry name" value="ATP-dependent DNA helicase"/>
    <property type="match status" value="1"/>
</dbReference>
<evidence type="ECO:0000313" key="2">
    <source>
        <dbReference type="EMBL" id="AUB81848.1"/>
    </source>
</evidence>
<keyword evidence="2" id="KW-0547">Nucleotide-binding</keyword>
<accession>A0A2K8U8B4</accession>
<dbReference type="InterPro" id="IPR010997">
    <property type="entry name" value="HRDC-like_sf"/>
</dbReference>
<dbReference type="Proteomes" id="UP000232638">
    <property type="component" value="Chromosome"/>
</dbReference>
<dbReference type="Pfam" id="PF14493">
    <property type="entry name" value="HTH_40"/>
    <property type="match status" value="1"/>
</dbReference>
<keyword evidence="2" id="KW-0067">ATP-binding</keyword>
<dbReference type="SUPFAM" id="SSF52540">
    <property type="entry name" value="P-loop containing nucleoside triphosphate hydrolases"/>
    <property type="match status" value="2"/>
</dbReference>
<organism evidence="2 3">
    <name type="scientific">Candidatus Thiodictyon syntrophicum</name>
    <dbReference type="NCBI Taxonomy" id="1166950"/>
    <lineage>
        <taxon>Bacteria</taxon>
        <taxon>Pseudomonadati</taxon>
        <taxon>Pseudomonadota</taxon>
        <taxon>Gammaproteobacteria</taxon>
        <taxon>Chromatiales</taxon>
        <taxon>Chromatiaceae</taxon>
        <taxon>Thiodictyon</taxon>
    </lineage>
</organism>
<dbReference type="InterPro" id="IPR029491">
    <property type="entry name" value="Helicase_HTH"/>
</dbReference>
<gene>
    <name evidence="2" type="ORF">THSYN_13335</name>
</gene>
<dbReference type="AlphaFoldDB" id="A0A2K8U8B4"/>